<dbReference type="Pfam" id="PF09997">
    <property type="entry name" value="DUF2238"/>
    <property type="match status" value="1"/>
</dbReference>
<evidence type="ECO:0000313" key="3">
    <source>
        <dbReference type="EMBL" id="MBB4152440.1"/>
    </source>
</evidence>
<dbReference type="InterPro" id="IPR014509">
    <property type="entry name" value="YjdF-like"/>
</dbReference>
<dbReference type="Proteomes" id="UP000529795">
    <property type="component" value="Unassembled WGS sequence"/>
</dbReference>
<keyword evidence="1" id="KW-0472">Membrane</keyword>
<keyword evidence="1" id="KW-0812">Transmembrane</keyword>
<dbReference type="EMBL" id="JACIEV010000001">
    <property type="protein sequence ID" value="MBB4152440.1"/>
    <property type="molecule type" value="Genomic_DNA"/>
</dbReference>
<protein>
    <submittedName>
        <fullName evidence="3">Putative membrane protein</fullName>
    </submittedName>
</protein>
<dbReference type="PIRSF" id="PIRSF020606">
    <property type="entry name" value="UCP020606"/>
    <property type="match status" value="1"/>
</dbReference>
<evidence type="ECO:0000313" key="4">
    <source>
        <dbReference type="Proteomes" id="UP000529795"/>
    </source>
</evidence>
<evidence type="ECO:0000256" key="2">
    <source>
        <dbReference type="SAM" id="SignalP"/>
    </source>
</evidence>
<gene>
    <name evidence="3" type="ORF">GGQ80_000316</name>
</gene>
<dbReference type="RefSeq" id="WP_246346775.1">
    <property type="nucleotide sequence ID" value="NZ_JACIEV010000001.1"/>
</dbReference>
<feature type="transmembrane region" description="Helical" evidence="1">
    <location>
        <begin position="177"/>
        <end position="196"/>
    </location>
</feature>
<feature type="transmembrane region" description="Helical" evidence="1">
    <location>
        <begin position="132"/>
        <end position="157"/>
    </location>
</feature>
<name>A0A840F3M7_9SPHN</name>
<feature type="signal peptide" evidence="2">
    <location>
        <begin position="1"/>
        <end position="28"/>
    </location>
</feature>
<feature type="chain" id="PRO_5032748700" evidence="2">
    <location>
        <begin position="29"/>
        <end position="214"/>
    </location>
</feature>
<evidence type="ECO:0000256" key="1">
    <source>
        <dbReference type="SAM" id="Phobius"/>
    </source>
</evidence>
<proteinExistence type="predicted"/>
<comment type="caution">
    <text evidence="3">The sequence shown here is derived from an EMBL/GenBank/DDBJ whole genome shotgun (WGS) entry which is preliminary data.</text>
</comment>
<dbReference type="AlphaFoldDB" id="A0A840F3M7"/>
<keyword evidence="4" id="KW-1185">Reference proteome</keyword>
<keyword evidence="2" id="KW-0732">Signal</keyword>
<dbReference type="InterPro" id="IPR058534">
    <property type="entry name" value="YjdF"/>
</dbReference>
<reference evidence="3 4" key="1">
    <citation type="submission" date="2020-08" db="EMBL/GenBank/DDBJ databases">
        <title>Genomic Encyclopedia of Type Strains, Phase IV (KMG-IV): sequencing the most valuable type-strain genomes for metagenomic binning, comparative biology and taxonomic classification.</title>
        <authorList>
            <person name="Goeker M."/>
        </authorList>
    </citation>
    <scope>NUCLEOTIDE SEQUENCE [LARGE SCALE GENOMIC DNA]</scope>
    <source>
        <strain evidence="3 4">YC6723</strain>
    </source>
</reference>
<organism evidence="3 4">
    <name type="scientific">Sphingomonas jinjuensis</name>
    <dbReference type="NCBI Taxonomy" id="535907"/>
    <lineage>
        <taxon>Bacteria</taxon>
        <taxon>Pseudomonadati</taxon>
        <taxon>Pseudomonadota</taxon>
        <taxon>Alphaproteobacteria</taxon>
        <taxon>Sphingomonadales</taxon>
        <taxon>Sphingomonadaceae</taxon>
        <taxon>Sphingomonas</taxon>
    </lineage>
</organism>
<feature type="transmembrane region" description="Helical" evidence="1">
    <location>
        <begin position="60"/>
        <end position="83"/>
    </location>
</feature>
<feature type="transmembrane region" description="Helical" evidence="1">
    <location>
        <begin position="103"/>
        <end position="120"/>
    </location>
</feature>
<accession>A0A840F3M7</accession>
<keyword evidence="1" id="KW-1133">Transmembrane helix</keyword>
<sequence>MKASGYERRLAMLALTWTAGLAASFAVAADRATWAMEVAPAPLVLAGLLLARRRWRASGLALLLIAGHGLVLMMGGAYTYAKVPLGFTLQDWLGLARNPFDRIGHFLQGFVPAIVLREIVIGTGAIRPGRFCTAAVLAFCLAISAAYELIEFAAAQAMGQGADAFLETQGDPWDTQWDMLTCLIGAALALILLSWLDDRLIGAVVPRGGDGHEP</sequence>